<name>A0A5R9DTI9_9ACTN</name>
<dbReference type="EMBL" id="VAWE01000003">
    <property type="protein sequence ID" value="TLQ39000.1"/>
    <property type="molecule type" value="Genomic_DNA"/>
</dbReference>
<dbReference type="Proteomes" id="UP000305921">
    <property type="component" value="Unassembled WGS sequence"/>
</dbReference>
<feature type="region of interest" description="Disordered" evidence="1">
    <location>
        <begin position="68"/>
        <end position="105"/>
    </location>
</feature>
<evidence type="ECO:0000313" key="3">
    <source>
        <dbReference type="Proteomes" id="UP000305921"/>
    </source>
</evidence>
<proteinExistence type="predicted"/>
<comment type="caution">
    <text evidence="2">The sequence shown here is derived from an EMBL/GenBank/DDBJ whole genome shotgun (WGS) entry which is preliminary data.</text>
</comment>
<evidence type="ECO:0000313" key="2">
    <source>
        <dbReference type="EMBL" id="TLQ39000.1"/>
    </source>
</evidence>
<sequence length="105" mass="11272">MARSSAGLPCFELGDFPFDGALMPLPEELAPFAPEPLPPLLGDVDWPDAPFEAPALVFGFGPLPAPVEPSFDVRPAPPEPFPLPEPRPPPPPRSEPRPPPRALRP</sequence>
<protein>
    <submittedName>
        <fullName evidence="2">Uncharacterized protein</fullName>
    </submittedName>
</protein>
<accession>A0A5R9DTI9</accession>
<evidence type="ECO:0000256" key="1">
    <source>
        <dbReference type="SAM" id="MobiDB-lite"/>
    </source>
</evidence>
<feature type="compositionally biased region" description="Pro residues" evidence="1">
    <location>
        <begin position="75"/>
        <end position="105"/>
    </location>
</feature>
<organism evidence="2 3">
    <name type="scientific">Streptomyces marianii</name>
    <dbReference type="NCBI Taxonomy" id="1817406"/>
    <lineage>
        <taxon>Bacteria</taxon>
        <taxon>Bacillati</taxon>
        <taxon>Actinomycetota</taxon>
        <taxon>Actinomycetes</taxon>
        <taxon>Kitasatosporales</taxon>
        <taxon>Streptomycetaceae</taxon>
        <taxon>Streptomyces</taxon>
    </lineage>
</organism>
<gene>
    <name evidence="2" type="ORF">FEF34_40010</name>
</gene>
<dbReference type="AlphaFoldDB" id="A0A5R9DTI9"/>
<keyword evidence="3" id="KW-1185">Reference proteome</keyword>
<reference evidence="2 3" key="1">
    <citation type="submission" date="2019-05" db="EMBL/GenBank/DDBJ databases">
        <title>Streptomyces marianii sp. nov., a novel marine actinomycete from southern coast of India.</title>
        <authorList>
            <person name="Iniyan A.M."/>
            <person name="Wink J."/>
            <person name="Ramprasad E."/>
            <person name="Ramana C.V."/>
            <person name="Bunk B."/>
            <person name="Sproer C."/>
            <person name="Joseph F.-J.R.S."/>
            <person name="Vincent S.G.P."/>
        </authorList>
    </citation>
    <scope>NUCLEOTIDE SEQUENCE [LARGE SCALE GENOMIC DNA]</scope>
    <source>
        <strain evidence="2 3">ICN19</strain>
    </source>
</reference>